<organism evidence="4 5">
    <name type="scientific">Paraglomus brasilianum</name>
    <dbReference type="NCBI Taxonomy" id="144538"/>
    <lineage>
        <taxon>Eukaryota</taxon>
        <taxon>Fungi</taxon>
        <taxon>Fungi incertae sedis</taxon>
        <taxon>Mucoromycota</taxon>
        <taxon>Glomeromycotina</taxon>
        <taxon>Glomeromycetes</taxon>
        <taxon>Paraglomerales</taxon>
        <taxon>Paraglomeraceae</taxon>
        <taxon>Paraglomus</taxon>
    </lineage>
</organism>
<gene>
    <name evidence="4" type="ORF">PBRASI_LOCUS7471</name>
</gene>
<reference evidence="4" key="1">
    <citation type="submission" date="2021-06" db="EMBL/GenBank/DDBJ databases">
        <authorList>
            <person name="Kallberg Y."/>
            <person name="Tangrot J."/>
            <person name="Rosling A."/>
        </authorList>
    </citation>
    <scope>NUCLEOTIDE SEQUENCE</scope>
    <source>
        <strain evidence="4">BR232B</strain>
    </source>
</reference>
<keyword evidence="5" id="KW-1185">Reference proteome</keyword>
<name>A0A9N9GCM5_9GLOM</name>
<sequence>MDNKCNIEEELQYGAKIISELNACNKTLRDNQLKQNKKWDRERKQWDRERNKWDQKLDISLAESKAKYATKLEEIKSLRNEMKLLKGKLDLSQKDSSNKGSEIESLKSEIVELALKISELERLKSEGISGSIIGGDVEAVQQGQSPIVFTIKNTQSEELDAPTVNSVVSPQTENVPEFSLRPFLVVRPKKTSSELIESSTTTQPDKSSTSSSPTTQSRTATVPLPNSTRKNSTCSTVTEKNSEKKSSIDSSAVRLQNIKEIESDSRTSIGGIETIPIAASYLGLLFTFLILLLIAIILFTVLKPTWAVRLENRNNRNLGTLHPPAKENIHSQKKTAYHDWNSNVVIPPNHRQTPM</sequence>
<dbReference type="AlphaFoldDB" id="A0A9N9GCM5"/>
<dbReference type="OrthoDB" id="10610927at2759"/>
<keyword evidence="3" id="KW-0812">Transmembrane</keyword>
<dbReference type="Proteomes" id="UP000789739">
    <property type="component" value="Unassembled WGS sequence"/>
</dbReference>
<feature type="compositionally biased region" description="Low complexity" evidence="2">
    <location>
        <begin position="193"/>
        <end position="221"/>
    </location>
</feature>
<keyword evidence="3" id="KW-1133">Transmembrane helix</keyword>
<feature type="transmembrane region" description="Helical" evidence="3">
    <location>
        <begin position="281"/>
        <end position="302"/>
    </location>
</feature>
<dbReference type="EMBL" id="CAJVPI010001151">
    <property type="protein sequence ID" value="CAG8597702.1"/>
    <property type="molecule type" value="Genomic_DNA"/>
</dbReference>
<evidence type="ECO:0000313" key="4">
    <source>
        <dbReference type="EMBL" id="CAG8597702.1"/>
    </source>
</evidence>
<evidence type="ECO:0000256" key="2">
    <source>
        <dbReference type="SAM" id="MobiDB-lite"/>
    </source>
</evidence>
<evidence type="ECO:0000313" key="5">
    <source>
        <dbReference type="Proteomes" id="UP000789739"/>
    </source>
</evidence>
<proteinExistence type="predicted"/>
<keyword evidence="3" id="KW-0472">Membrane</keyword>
<comment type="caution">
    <text evidence="4">The sequence shown here is derived from an EMBL/GenBank/DDBJ whole genome shotgun (WGS) entry which is preliminary data.</text>
</comment>
<feature type="compositionally biased region" description="Polar residues" evidence="2">
    <location>
        <begin position="224"/>
        <end position="239"/>
    </location>
</feature>
<keyword evidence="1" id="KW-0175">Coiled coil</keyword>
<accession>A0A9N9GCM5</accession>
<feature type="region of interest" description="Disordered" evidence="2">
    <location>
        <begin position="191"/>
        <end position="249"/>
    </location>
</feature>
<evidence type="ECO:0000256" key="1">
    <source>
        <dbReference type="SAM" id="Coils"/>
    </source>
</evidence>
<protein>
    <submittedName>
        <fullName evidence="4">9266_t:CDS:1</fullName>
    </submittedName>
</protein>
<feature type="coiled-coil region" evidence="1">
    <location>
        <begin position="29"/>
        <end position="123"/>
    </location>
</feature>
<evidence type="ECO:0000256" key="3">
    <source>
        <dbReference type="SAM" id="Phobius"/>
    </source>
</evidence>